<proteinExistence type="evidence at transcript level"/>
<dbReference type="AlphaFoldDB" id="W8C631"/>
<accession>W8C631</accession>
<evidence type="ECO:0000313" key="1">
    <source>
        <dbReference type="EMBL" id="JAC05194.1"/>
    </source>
</evidence>
<name>W8C631_CERCA</name>
<sequence>MRKKSYTNKNRFYFSAFRGEITRQQITSFGWMFFFLFVVSHDTQQQNELFDGKAGKIVEKIKNLLGNKGKYLKQYNIDVQKDKKSTRLRIVFSSASVKQDDA</sequence>
<reference evidence="1" key="2">
    <citation type="journal article" date="2014" name="BMC Genomics">
        <title>A genomic perspective to assessing quality of mass-reared SIT flies used in Mediterranean fruit fly (Ceratitis capitata) eradication in California.</title>
        <authorList>
            <person name="Calla B."/>
            <person name="Hall B."/>
            <person name="Hou S."/>
            <person name="Geib S.M."/>
        </authorList>
    </citation>
    <scope>NUCLEOTIDE SEQUENCE</scope>
</reference>
<dbReference type="EMBL" id="GAMC01001362">
    <property type="protein sequence ID" value="JAC05194.1"/>
    <property type="molecule type" value="mRNA"/>
</dbReference>
<protein>
    <submittedName>
        <fullName evidence="1">Uncharacterized protein</fullName>
    </submittedName>
</protein>
<reference evidence="1" key="1">
    <citation type="submission" date="2013-07" db="EMBL/GenBank/DDBJ databases">
        <authorList>
            <person name="Geib S."/>
        </authorList>
    </citation>
    <scope>NUCLEOTIDE SEQUENCE</scope>
</reference>
<organism evidence="1">
    <name type="scientific">Ceratitis capitata</name>
    <name type="common">Mediterranean fruit fly</name>
    <name type="synonym">Tephritis capitata</name>
    <dbReference type="NCBI Taxonomy" id="7213"/>
    <lineage>
        <taxon>Eukaryota</taxon>
        <taxon>Metazoa</taxon>
        <taxon>Ecdysozoa</taxon>
        <taxon>Arthropoda</taxon>
        <taxon>Hexapoda</taxon>
        <taxon>Insecta</taxon>
        <taxon>Pterygota</taxon>
        <taxon>Neoptera</taxon>
        <taxon>Endopterygota</taxon>
        <taxon>Diptera</taxon>
        <taxon>Brachycera</taxon>
        <taxon>Muscomorpha</taxon>
        <taxon>Tephritoidea</taxon>
        <taxon>Tephritidae</taxon>
        <taxon>Ceratitis</taxon>
        <taxon>Ceratitis</taxon>
    </lineage>
</organism>